<keyword evidence="2" id="KW-0808">Transferase</keyword>
<dbReference type="InterPro" id="IPR002575">
    <property type="entry name" value="Aminoglycoside_PTrfase"/>
</dbReference>
<dbReference type="PANTHER" id="PTHR43883">
    <property type="entry name" value="SLR0207 PROTEIN"/>
    <property type="match status" value="1"/>
</dbReference>
<dbReference type="AlphaFoldDB" id="A0AAJ2BM07"/>
<dbReference type="SUPFAM" id="SSF56112">
    <property type="entry name" value="Protein kinase-like (PK-like)"/>
    <property type="match status" value="1"/>
</dbReference>
<dbReference type="EMBL" id="JAVJAF010000001">
    <property type="protein sequence ID" value="MDR6234835.1"/>
    <property type="molecule type" value="Genomic_DNA"/>
</dbReference>
<dbReference type="GO" id="GO:0016301">
    <property type="term" value="F:kinase activity"/>
    <property type="evidence" value="ECO:0007669"/>
    <property type="project" value="UniProtKB-KW"/>
</dbReference>
<dbReference type="InterPro" id="IPR011009">
    <property type="entry name" value="Kinase-like_dom_sf"/>
</dbReference>
<sequence length="533" mass="58330">MGSPGSDNAGIHSLQGSPVSQLLISALQNPALYPHPTSAIRVIETHISWVVLTGDVAYKIKKPVNFGFLDFTDLEARGHFCREELRLNQRLTRDLYQDVVAITGSESAPQLGGEGAVIEYALRMREFPQSQLLSELQKRGELSAAHIDALAEQIARFHLAAPRVATDHPLCTPDAAMAPVRQNFEQIRAMLSEPADFKQLAQLEAWAEASYARLLPLFEARCRDGYIRECHGDIHLANATLLDGEVVLFDCIEFNEPFRLTDTLGDAGFLAMDLEDRGLKALSHRFVNAYFEATGDYAGLALLDFYKAYRAMVRAKIALFRLGQAEEPELRAEILASYRSYTALAEGYTQVPQPFVAVMHGVSGIGKSTVALGLVEALGAIRLRSDVERQRLYADSDEAVRYSAAAGEATYARLHELGAQVLAAGYALALDATYLKQTQRQAALALAEAQGAPLLIIDCQADDELIAQWLQERQAQGTDPSEATLAVVAAQRQAQDPLEPAEQARALVVELGRSGQLEALPARITHRLGRQQA</sequence>
<accession>A0AAJ2BM07</accession>
<dbReference type="PANTHER" id="PTHR43883:SF1">
    <property type="entry name" value="GLUCONOKINASE"/>
    <property type="match status" value="1"/>
</dbReference>
<dbReference type="Gene3D" id="3.40.50.300">
    <property type="entry name" value="P-loop containing nucleotide triphosphate hydrolases"/>
    <property type="match status" value="1"/>
</dbReference>
<evidence type="ECO:0000313" key="2">
    <source>
        <dbReference type="EMBL" id="MDR6234835.1"/>
    </source>
</evidence>
<dbReference type="Proteomes" id="UP001268036">
    <property type="component" value="Unassembled WGS sequence"/>
</dbReference>
<name>A0AAJ2BM07_9PSED</name>
<protein>
    <submittedName>
        <fullName evidence="2">Aminoglycoside phosphotransferase family enzyme/predicted kinase</fullName>
    </submittedName>
</protein>
<comment type="caution">
    <text evidence="2">The sequence shown here is derived from an EMBL/GenBank/DDBJ whole genome shotgun (WGS) entry which is preliminary data.</text>
</comment>
<dbReference type="Pfam" id="PF01636">
    <property type="entry name" value="APH"/>
    <property type="match status" value="1"/>
</dbReference>
<feature type="domain" description="Aminoglycoside phosphotransferase" evidence="1">
    <location>
        <begin position="120"/>
        <end position="302"/>
    </location>
</feature>
<reference evidence="2" key="1">
    <citation type="submission" date="2023-08" db="EMBL/GenBank/DDBJ databases">
        <title>Functional and genomic diversity of the sorghum phyllosphere microbiome.</title>
        <authorList>
            <person name="Shade A."/>
        </authorList>
    </citation>
    <scope>NUCLEOTIDE SEQUENCE</scope>
    <source>
        <strain evidence="2">SORGH_AS_0201</strain>
    </source>
</reference>
<dbReference type="Pfam" id="PF13671">
    <property type="entry name" value="AAA_33"/>
    <property type="match status" value="1"/>
</dbReference>
<proteinExistence type="predicted"/>
<gene>
    <name evidence="2" type="ORF">QE440_002576</name>
</gene>
<evidence type="ECO:0000259" key="1">
    <source>
        <dbReference type="Pfam" id="PF01636"/>
    </source>
</evidence>
<dbReference type="SUPFAM" id="SSF52540">
    <property type="entry name" value="P-loop containing nucleoside triphosphate hydrolases"/>
    <property type="match status" value="1"/>
</dbReference>
<dbReference type="InterPro" id="IPR052732">
    <property type="entry name" value="Cell-binding_unc_protein"/>
</dbReference>
<evidence type="ECO:0000313" key="3">
    <source>
        <dbReference type="Proteomes" id="UP001268036"/>
    </source>
</evidence>
<organism evidence="2 3">
    <name type="scientific">Pseudomonas oryzihabitans</name>
    <dbReference type="NCBI Taxonomy" id="47885"/>
    <lineage>
        <taxon>Bacteria</taxon>
        <taxon>Pseudomonadati</taxon>
        <taxon>Pseudomonadota</taxon>
        <taxon>Gammaproteobacteria</taxon>
        <taxon>Pseudomonadales</taxon>
        <taxon>Pseudomonadaceae</taxon>
        <taxon>Pseudomonas</taxon>
    </lineage>
</organism>
<keyword evidence="2" id="KW-0418">Kinase</keyword>
<dbReference type="InterPro" id="IPR027417">
    <property type="entry name" value="P-loop_NTPase"/>
</dbReference>